<feature type="transmembrane region" description="Helical" evidence="2">
    <location>
        <begin position="382"/>
        <end position="403"/>
    </location>
</feature>
<name>A0A1B8Y2F5_XENTR</name>
<keyword evidence="2" id="KW-1133">Transmembrane helix</keyword>
<evidence type="ECO:0000313" key="3">
    <source>
        <dbReference type="EMBL" id="OCA17081.1"/>
    </source>
</evidence>
<evidence type="ECO:0000256" key="2">
    <source>
        <dbReference type="SAM" id="Phobius"/>
    </source>
</evidence>
<accession>A0A1B8Y2F5</accession>
<feature type="compositionally biased region" description="Acidic residues" evidence="1">
    <location>
        <begin position="196"/>
        <end position="210"/>
    </location>
</feature>
<protein>
    <submittedName>
        <fullName evidence="3">Uncharacterized protein</fullName>
    </submittedName>
</protein>
<feature type="compositionally biased region" description="Acidic residues" evidence="1">
    <location>
        <begin position="173"/>
        <end position="186"/>
    </location>
</feature>
<gene>
    <name evidence="3" type="ORF">XENTR_v90027527mg</name>
</gene>
<reference evidence="3" key="2">
    <citation type="journal article" date="2010" name="Science">
        <title>The genome of the Western clawed frog Xenopus tropicalis.</title>
        <authorList>
            <person name="Hellsten U."/>
            <person name="Harland R.M."/>
            <person name="Gilchrist M.J."/>
            <person name="Hendrix D."/>
            <person name="Jurka J."/>
            <person name="Kapitonov V."/>
            <person name="Ovcharenko I."/>
            <person name="Putnam N.H."/>
            <person name="Shu S."/>
            <person name="Taher L."/>
            <person name="Blitz I.L."/>
            <person name="Blumberg B."/>
            <person name="Dichmann D.S."/>
            <person name="Dubchak I."/>
            <person name="Amaya E."/>
            <person name="Detter J.C."/>
            <person name="Fletcher R."/>
            <person name="Gerhard D.S."/>
            <person name="Goodstein D."/>
            <person name="Graves T."/>
            <person name="Grigoriev I.V."/>
            <person name="Grimwood J."/>
            <person name="Kawashima T."/>
            <person name="Lindquist E."/>
            <person name="Lucas S.M."/>
            <person name="Mead P.E."/>
            <person name="Mitros T."/>
            <person name="Ogino H."/>
            <person name="Ohta Y."/>
            <person name="Poliakov A.V."/>
            <person name="Pollet N."/>
            <person name="Robert J."/>
            <person name="Salamov A."/>
            <person name="Sater A.K."/>
            <person name="Schmutz J."/>
            <person name="Terry A."/>
            <person name="Vize P.D."/>
            <person name="Warren W.C."/>
            <person name="Wells D."/>
            <person name="Wills A."/>
            <person name="Wilson R.K."/>
            <person name="Zimmerman L.B."/>
            <person name="Zorn A.M."/>
            <person name="Grainger R."/>
            <person name="Grammer T."/>
            <person name="Khokha M.K."/>
            <person name="Richardson P.M."/>
            <person name="Rokhsar D.S."/>
        </authorList>
    </citation>
    <scope>NUCLEOTIDE SEQUENCE [LARGE SCALE GENOMIC DNA]</scope>
    <source>
        <strain evidence="3">Nigerian</strain>
    </source>
</reference>
<evidence type="ECO:0000256" key="1">
    <source>
        <dbReference type="SAM" id="MobiDB-lite"/>
    </source>
</evidence>
<reference evidence="3" key="3">
    <citation type="submission" date="2016-05" db="EMBL/GenBank/DDBJ databases">
        <title>WGS assembly of Xenopus tropicalis.</title>
        <authorList>
            <person name="Sessions A."/>
            <person name="Jenkins J."/>
            <person name="Mitros T."/>
            <person name="Lyons J.T."/>
            <person name="Dichmann D.S."/>
            <person name="Robert J."/>
            <person name="Harland R.M."/>
            <person name="Rokhsar D.S."/>
        </authorList>
    </citation>
    <scope>NUCLEOTIDE SEQUENCE</scope>
    <source>
        <strain evidence="3">Nigerian</strain>
    </source>
</reference>
<sequence length="425" mass="50322">MAAKMARRILRKVFCCLPLFRKKRIVKDKEVVILVQPEEQQNQPTETICEQPVPPTGNVVSQDNPEQIVGLGDNTFQEQTEDETGVDIHQEPVHPTSNVVAQEPPEQNRQQTYIFDEEPEEFHGSNESEEEEDYDAEPDEEPKEFHGSNESEEEEDYNEEPDEELKTFFGSNESEEEEDYDEEPDEELKTFFGSNESEEEEDYDEESDEEELLYEEIYEEVYEELYEEVYGSYELEEEEDCDEEPEEVELYEEFYGSYELEEEEDYDEESDEELVYEEIYEEVYEEVYEEEVYGSDESEEDYGVQNNCIRRNINRSNEERISAKKESTPGRICYQPETWLLRYVPKRKGKGWKGLGTSGAKMHLLNAMNQLCSERSSSDNSQTLICLIFLGVYVLYMYIIFCLRKCKKYCYNKSFIKKKRNKLQK</sequence>
<dbReference type="EMBL" id="KV460532">
    <property type="protein sequence ID" value="OCA17081.1"/>
    <property type="molecule type" value="Genomic_DNA"/>
</dbReference>
<keyword evidence="2" id="KW-0812">Transmembrane</keyword>
<feature type="region of interest" description="Disordered" evidence="1">
    <location>
        <begin position="79"/>
        <end position="210"/>
    </location>
</feature>
<feature type="compositionally biased region" description="Polar residues" evidence="1">
    <location>
        <begin position="95"/>
        <end position="113"/>
    </location>
</feature>
<proteinExistence type="predicted"/>
<feature type="compositionally biased region" description="Acidic residues" evidence="1">
    <location>
        <begin position="150"/>
        <end position="163"/>
    </location>
</feature>
<dbReference type="AlphaFoldDB" id="A0A1B8Y2F5"/>
<keyword evidence="2" id="KW-0472">Membrane</keyword>
<feature type="compositionally biased region" description="Acidic residues" evidence="1">
    <location>
        <begin position="127"/>
        <end position="142"/>
    </location>
</feature>
<organism evidence="3">
    <name type="scientific">Xenopus tropicalis</name>
    <name type="common">Western clawed frog</name>
    <name type="synonym">Silurana tropicalis</name>
    <dbReference type="NCBI Taxonomy" id="8364"/>
    <lineage>
        <taxon>Eukaryota</taxon>
        <taxon>Metazoa</taxon>
        <taxon>Chordata</taxon>
        <taxon>Craniata</taxon>
        <taxon>Vertebrata</taxon>
        <taxon>Euteleostomi</taxon>
        <taxon>Amphibia</taxon>
        <taxon>Batrachia</taxon>
        <taxon>Anura</taxon>
        <taxon>Pipoidea</taxon>
        <taxon>Pipidae</taxon>
        <taxon>Xenopodinae</taxon>
        <taxon>Xenopus</taxon>
        <taxon>Silurana</taxon>
    </lineage>
</organism>
<reference evidence="3" key="1">
    <citation type="submission" date="2009-11" db="EMBL/GenBank/DDBJ databases">
        <authorList>
            <consortium name="US DOE Joint Genome Institute (JGI-PGF)"/>
            <person name="Ottilar R."/>
            <person name="Schmutz J."/>
            <person name="Salamov A."/>
            <person name="Cheng J.F."/>
            <person name="Lucas S."/>
            <person name="Pitluck S."/>
            <person name="Gundlach H."/>
            <person name="Guo Y."/>
            <person name="Haberer G."/>
            <person name="Nasrallah J."/>
            <person name="Mayer K.F.X."/>
            <person name="van de Peer Y."/>
            <person name="Weigel D."/>
            <person name="Grigoriev I.V."/>
        </authorList>
    </citation>
    <scope>NUCLEOTIDE SEQUENCE</scope>
    <source>
        <strain evidence="3">Nigerian</strain>
    </source>
</reference>